<dbReference type="Proteomes" id="UP001174909">
    <property type="component" value="Unassembled WGS sequence"/>
</dbReference>
<evidence type="ECO:0000313" key="1">
    <source>
        <dbReference type="EMBL" id="CAI7992441.1"/>
    </source>
</evidence>
<evidence type="ECO:0000313" key="2">
    <source>
        <dbReference type="Proteomes" id="UP001174909"/>
    </source>
</evidence>
<dbReference type="AlphaFoldDB" id="A0AA35VU52"/>
<sequence length="239" mass="27422">MNSVIHECYEAYSTLRNEMGRWLKQSMLLDPPGPNDGGEDEANYALAWFPHYLITGDATVLQHFDTLKTALLGWVKRDCVHGYEPKAEAHHGPEPFLLFLPRYIGLMPEDTEATMLLTDAAEHIGNWVPEIPPWYDYDRDTFIGYNIGSKIVTNDEKDAYEMAEHFRFIHIAIAASRVTGEERYLTWALRYGRKRAERLISAPDPMPLLWTLDGEGFDEATVNEKNLQRLVGKFAPHPR</sequence>
<reference evidence="1" key="1">
    <citation type="submission" date="2023-03" db="EMBL/GenBank/DDBJ databases">
        <authorList>
            <person name="Steffen K."/>
            <person name="Cardenas P."/>
        </authorList>
    </citation>
    <scope>NUCLEOTIDE SEQUENCE</scope>
</reference>
<proteinExistence type="predicted"/>
<protein>
    <submittedName>
        <fullName evidence="1">Uncharacterized protein</fullName>
    </submittedName>
</protein>
<gene>
    <name evidence="1" type="ORF">GBAR_LOCUS999</name>
</gene>
<keyword evidence="2" id="KW-1185">Reference proteome</keyword>
<name>A0AA35VU52_GEOBA</name>
<organism evidence="1 2">
    <name type="scientific">Geodia barretti</name>
    <name type="common">Barrett's horny sponge</name>
    <dbReference type="NCBI Taxonomy" id="519541"/>
    <lineage>
        <taxon>Eukaryota</taxon>
        <taxon>Metazoa</taxon>
        <taxon>Porifera</taxon>
        <taxon>Demospongiae</taxon>
        <taxon>Heteroscleromorpha</taxon>
        <taxon>Tetractinellida</taxon>
        <taxon>Astrophorina</taxon>
        <taxon>Geodiidae</taxon>
        <taxon>Geodia</taxon>
    </lineage>
</organism>
<accession>A0AA35VU52</accession>
<comment type="caution">
    <text evidence="1">The sequence shown here is derived from an EMBL/GenBank/DDBJ whole genome shotgun (WGS) entry which is preliminary data.</text>
</comment>
<dbReference type="EMBL" id="CASHTH010000145">
    <property type="protein sequence ID" value="CAI7992441.1"/>
    <property type="molecule type" value="Genomic_DNA"/>
</dbReference>